<feature type="transmembrane region" description="Helical" evidence="1">
    <location>
        <begin position="75"/>
        <end position="92"/>
    </location>
</feature>
<feature type="transmembrane region" description="Helical" evidence="1">
    <location>
        <begin position="126"/>
        <end position="147"/>
    </location>
</feature>
<protein>
    <recommendedName>
        <fullName evidence="4">QueT transporter family protein</fullName>
    </recommendedName>
</protein>
<gene>
    <name evidence="2" type="ORF">CF394_14900</name>
</gene>
<organism evidence="2 3">
    <name type="scientific">Tetzosporium hominis</name>
    <dbReference type="NCBI Taxonomy" id="2020506"/>
    <lineage>
        <taxon>Bacteria</taxon>
        <taxon>Bacillati</taxon>
        <taxon>Bacillota</taxon>
        <taxon>Bacilli</taxon>
        <taxon>Bacillales</taxon>
        <taxon>Caryophanaceae</taxon>
        <taxon>Tetzosporium</taxon>
    </lineage>
</organism>
<feature type="transmembrane region" description="Helical" evidence="1">
    <location>
        <begin position="49"/>
        <end position="69"/>
    </location>
</feature>
<dbReference type="PANTHER" id="PTHR40044">
    <property type="entry name" value="INTEGRAL MEMBRANE PROTEIN-RELATED"/>
    <property type="match status" value="1"/>
</dbReference>
<dbReference type="EMBL" id="NOKQ01000348">
    <property type="protein sequence ID" value="OZS76762.1"/>
    <property type="molecule type" value="Genomic_DNA"/>
</dbReference>
<dbReference type="RefSeq" id="WP_094944695.1">
    <property type="nucleotide sequence ID" value="NZ_NOKQ01000348.1"/>
</dbReference>
<feature type="transmembrane region" description="Helical" evidence="1">
    <location>
        <begin position="99"/>
        <end position="120"/>
    </location>
</feature>
<sequence length="161" mass="17769">MKMKTLTVNAIIAALYVAVSLAIPALAYGNLQFRIAEMFNHLIVFNKRYFFGIVAGVFITNLFSPLGIYDLTFGVAHSVISLGIVLLIIPRLKSETHKMIATAVVFTFTTFIIAYELVLVYELPFYLTWLTVGAGELVVMLVGIPVIQALGKRLNLATLLD</sequence>
<dbReference type="Proteomes" id="UP000217065">
    <property type="component" value="Unassembled WGS sequence"/>
</dbReference>
<keyword evidence="3" id="KW-1185">Reference proteome</keyword>
<dbReference type="PANTHER" id="PTHR40044:SF1">
    <property type="entry name" value="INTEGRAL MEMBRANE PROTEIN"/>
    <property type="match status" value="1"/>
</dbReference>
<dbReference type="PIRSF" id="PIRSF031501">
    <property type="entry name" value="QueT"/>
    <property type="match status" value="1"/>
</dbReference>
<accession>A0A264VZK5</accession>
<keyword evidence="1" id="KW-1133">Transmembrane helix</keyword>
<name>A0A264VZK5_9BACL</name>
<evidence type="ECO:0000313" key="3">
    <source>
        <dbReference type="Proteomes" id="UP000217065"/>
    </source>
</evidence>
<proteinExistence type="predicted"/>
<keyword evidence="1" id="KW-0472">Membrane</keyword>
<evidence type="ECO:0000256" key="1">
    <source>
        <dbReference type="SAM" id="Phobius"/>
    </source>
</evidence>
<dbReference type="OrthoDB" id="1706970at2"/>
<dbReference type="InterPro" id="IPR010387">
    <property type="entry name" value="QueT"/>
</dbReference>
<evidence type="ECO:0000313" key="2">
    <source>
        <dbReference type="EMBL" id="OZS76762.1"/>
    </source>
</evidence>
<feature type="transmembrane region" description="Helical" evidence="1">
    <location>
        <begin position="6"/>
        <end position="28"/>
    </location>
</feature>
<reference evidence="2 3" key="1">
    <citation type="submission" date="2017-07" db="EMBL/GenBank/DDBJ databases">
        <title>Tetzosporium hominis gen.nov. sp.nov.</title>
        <authorList>
            <person name="Tetz G."/>
            <person name="Tetz V."/>
        </authorList>
    </citation>
    <scope>NUCLEOTIDE SEQUENCE [LARGE SCALE GENOMIC DNA]</scope>
    <source>
        <strain evidence="2 3">VT-49</strain>
    </source>
</reference>
<evidence type="ECO:0008006" key="4">
    <source>
        <dbReference type="Google" id="ProtNLM"/>
    </source>
</evidence>
<dbReference type="AlphaFoldDB" id="A0A264VZK5"/>
<keyword evidence="1" id="KW-0812">Transmembrane</keyword>
<dbReference type="Pfam" id="PF06177">
    <property type="entry name" value="QueT"/>
    <property type="match status" value="1"/>
</dbReference>
<comment type="caution">
    <text evidence="2">The sequence shown here is derived from an EMBL/GenBank/DDBJ whole genome shotgun (WGS) entry which is preliminary data.</text>
</comment>